<evidence type="ECO:0000256" key="1">
    <source>
        <dbReference type="ARBA" id="ARBA00004123"/>
    </source>
</evidence>
<evidence type="ECO:0000256" key="16">
    <source>
        <dbReference type="ARBA" id="ARBA00023328"/>
    </source>
</evidence>
<keyword evidence="10" id="KW-0498">Mitosis</keyword>
<dbReference type="Pfam" id="PF08654">
    <property type="entry name" value="DASH_Dad2"/>
    <property type="match status" value="1"/>
</dbReference>
<keyword evidence="15" id="KW-0131">Cell cycle</keyword>
<comment type="similarity">
    <text evidence="4">Belongs to the DASH complex DAD2 family.</text>
</comment>
<evidence type="ECO:0000256" key="12">
    <source>
        <dbReference type="ARBA" id="ARBA00022838"/>
    </source>
</evidence>
<gene>
    <name evidence="19" type="primary">DAD2</name>
    <name evidence="19" type="ORF">CAAN4_E05358</name>
</gene>
<keyword evidence="20" id="KW-1185">Reference proteome</keyword>
<keyword evidence="14" id="KW-0539">Nucleus</keyword>
<evidence type="ECO:0000256" key="3">
    <source>
        <dbReference type="ARBA" id="ARBA00004629"/>
    </source>
</evidence>
<evidence type="ECO:0000256" key="7">
    <source>
        <dbReference type="ARBA" id="ARBA00022490"/>
    </source>
</evidence>
<evidence type="ECO:0000256" key="6">
    <source>
        <dbReference type="ARBA" id="ARBA00022454"/>
    </source>
</evidence>
<evidence type="ECO:0000256" key="9">
    <source>
        <dbReference type="ARBA" id="ARBA00022701"/>
    </source>
</evidence>
<evidence type="ECO:0000256" key="14">
    <source>
        <dbReference type="ARBA" id="ARBA00023242"/>
    </source>
</evidence>
<evidence type="ECO:0000256" key="17">
    <source>
        <dbReference type="ARBA" id="ARBA00030568"/>
    </source>
</evidence>
<feature type="compositionally biased region" description="Acidic residues" evidence="18">
    <location>
        <begin position="111"/>
        <end position="126"/>
    </location>
</feature>
<keyword evidence="9" id="KW-0493">Microtubule</keyword>
<feature type="compositionally biased region" description="Acidic residues" evidence="18">
    <location>
        <begin position="133"/>
        <end position="145"/>
    </location>
</feature>
<dbReference type="EMBL" id="OZ004257">
    <property type="protein sequence ID" value="CAK7907409.1"/>
    <property type="molecule type" value="Genomic_DNA"/>
</dbReference>
<keyword evidence="13" id="KW-0206">Cytoskeleton</keyword>
<organism evidence="19 20">
    <name type="scientific">[Candida] anglica</name>
    <dbReference type="NCBI Taxonomy" id="148631"/>
    <lineage>
        <taxon>Eukaryota</taxon>
        <taxon>Fungi</taxon>
        <taxon>Dikarya</taxon>
        <taxon>Ascomycota</taxon>
        <taxon>Saccharomycotina</taxon>
        <taxon>Pichiomycetes</taxon>
        <taxon>Debaryomycetaceae</taxon>
        <taxon>Kurtzmaniella</taxon>
    </lineage>
</organism>
<evidence type="ECO:0000256" key="8">
    <source>
        <dbReference type="ARBA" id="ARBA00022618"/>
    </source>
</evidence>
<evidence type="ECO:0000256" key="5">
    <source>
        <dbReference type="ARBA" id="ARBA00020260"/>
    </source>
</evidence>
<keyword evidence="6" id="KW-0158">Chromosome</keyword>
<evidence type="ECO:0000313" key="20">
    <source>
        <dbReference type="Proteomes" id="UP001497600"/>
    </source>
</evidence>
<evidence type="ECO:0000256" key="2">
    <source>
        <dbReference type="ARBA" id="ARBA00004186"/>
    </source>
</evidence>
<evidence type="ECO:0000256" key="11">
    <source>
        <dbReference type="ARBA" id="ARBA00022829"/>
    </source>
</evidence>
<evidence type="ECO:0000256" key="4">
    <source>
        <dbReference type="ARBA" id="ARBA00005501"/>
    </source>
</evidence>
<evidence type="ECO:0000256" key="13">
    <source>
        <dbReference type="ARBA" id="ARBA00023212"/>
    </source>
</evidence>
<keyword evidence="16" id="KW-0137">Centromere</keyword>
<keyword evidence="7" id="KW-0963">Cytoplasm</keyword>
<sequence>MDRIPMKSNFIQQKIAEKRSELESLNEIKKFTSILTGQLENLESKLNDMAEGTESVALVLSNWQNVVNSISLASLGLLKYSQKDYETGTPLPEYLVRIPLDKDDNSNGQDQQDEAYTQEEVDDEGDLEHQQQEVEEEEEYSDQDD</sequence>
<keyword evidence="8" id="KW-0132">Cell division</keyword>
<name>A0ABP0EF14_9ASCO</name>
<feature type="region of interest" description="Disordered" evidence="18">
    <location>
        <begin position="99"/>
        <end position="145"/>
    </location>
</feature>
<reference evidence="19 20" key="1">
    <citation type="submission" date="2024-01" db="EMBL/GenBank/DDBJ databases">
        <authorList>
            <consortium name="Genoscope - CEA"/>
            <person name="William W."/>
        </authorList>
    </citation>
    <scope>NUCLEOTIDE SEQUENCE [LARGE SCALE GENOMIC DNA]</scope>
    <source>
        <strain evidence="19 20">29B2s-10</strain>
    </source>
</reference>
<evidence type="ECO:0000256" key="15">
    <source>
        <dbReference type="ARBA" id="ARBA00023306"/>
    </source>
</evidence>
<comment type="subcellular location">
    <subcellularLocation>
        <location evidence="3">Chromosome</location>
        <location evidence="3">Centromere</location>
        <location evidence="3">Kinetochore</location>
    </subcellularLocation>
    <subcellularLocation>
        <location evidence="2">Cytoplasm</location>
        <location evidence="2">Cytoskeleton</location>
        <location evidence="2">Spindle</location>
    </subcellularLocation>
    <subcellularLocation>
        <location evidence="1">Nucleus</location>
    </subcellularLocation>
</comment>
<dbReference type="InterPro" id="IPR013963">
    <property type="entry name" value="DASH_Dad2"/>
</dbReference>
<protein>
    <recommendedName>
        <fullName evidence="5">DASH complex subunit DAD2</fullName>
    </recommendedName>
    <alternativeName>
        <fullName evidence="17">Outer kinetochore protein DAD2</fullName>
    </alternativeName>
</protein>
<evidence type="ECO:0000313" key="19">
    <source>
        <dbReference type="EMBL" id="CAK7907409.1"/>
    </source>
</evidence>
<evidence type="ECO:0000256" key="10">
    <source>
        <dbReference type="ARBA" id="ARBA00022776"/>
    </source>
</evidence>
<proteinExistence type="inferred from homology"/>
<dbReference type="PANTHER" id="PTHR28036:SF1">
    <property type="entry name" value="DASH COMPLEX SUBUNIT DAD2"/>
    <property type="match status" value="1"/>
</dbReference>
<dbReference type="PANTHER" id="PTHR28036">
    <property type="entry name" value="DASH COMPLEX SUBUNIT DAD2"/>
    <property type="match status" value="1"/>
</dbReference>
<evidence type="ECO:0000256" key="18">
    <source>
        <dbReference type="SAM" id="MobiDB-lite"/>
    </source>
</evidence>
<keyword evidence="12" id="KW-0995">Kinetochore</keyword>
<accession>A0ABP0EF14</accession>
<keyword evidence="11" id="KW-0159">Chromosome partition</keyword>
<dbReference type="Proteomes" id="UP001497600">
    <property type="component" value="Chromosome E"/>
</dbReference>